<reference evidence="2" key="1">
    <citation type="journal article" date="2013" name="Genetics">
        <title>The draft genome and transcriptome of Panagrellus redivivus are shaped by the harsh demands of a free-living lifestyle.</title>
        <authorList>
            <person name="Srinivasan J."/>
            <person name="Dillman A.R."/>
            <person name="Macchietto M.G."/>
            <person name="Heikkinen L."/>
            <person name="Lakso M."/>
            <person name="Fracchia K.M."/>
            <person name="Antoshechkin I."/>
            <person name="Mortazavi A."/>
            <person name="Wong G."/>
            <person name="Sternberg P.W."/>
        </authorList>
    </citation>
    <scope>NUCLEOTIDE SEQUENCE [LARGE SCALE GENOMIC DNA]</scope>
    <source>
        <strain evidence="2">MT8872</strain>
    </source>
</reference>
<dbReference type="InterPro" id="IPR006954">
    <property type="entry name" value="Mlt-10-like"/>
</dbReference>
<dbReference type="WBParaSite" id="Pan_g23621.t1">
    <property type="protein sequence ID" value="Pan_g23621.t1"/>
    <property type="gene ID" value="Pan_g23621"/>
</dbReference>
<dbReference type="PANTHER" id="PTHR21523">
    <property type="match status" value="1"/>
</dbReference>
<organism evidence="2 3">
    <name type="scientific">Panagrellus redivivus</name>
    <name type="common">Microworm</name>
    <dbReference type="NCBI Taxonomy" id="6233"/>
    <lineage>
        <taxon>Eukaryota</taxon>
        <taxon>Metazoa</taxon>
        <taxon>Ecdysozoa</taxon>
        <taxon>Nematoda</taxon>
        <taxon>Chromadorea</taxon>
        <taxon>Rhabditida</taxon>
        <taxon>Tylenchina</taxon>
        <taxon>Panagrolaimomorpha</taxon>
        <taxon>Panagrolaimoidea</taxon>
        <taxon>Panagrolaimidae</taxon>
        <taxon>Panagrellus</taxon>
    </lineage>
</organism>
<feature type="signal peptide" evidence="1">
    <location>
        <begin position="1"/>
        <end position="24"/>
    </location>
</feature>
<accession>A0A7E4ZXH9</accession>
<evidence type="ECO:0000313" key="3">
    <source>
        <dbReference type="WBParaSite" id="Pan_g23621.t1"/>
    </source>
</evidence>
<keyword evidence="1" id="KW-0732">Signal</keyword>
<dbReference type="Pfam" id="PF04870">
    <property type="entry name" value="Moulting_cycle"/>
    <property type="match status" value="1"/>
</dbReference>
<evidence type="ECO:0000256" key="1">
    <source>
        <dbReference type="SAM" id="SignalP"/>
    </source>
</evidence>
<dbReference type="AlphaFoldDB" id="A0A7E4ZXH9"/>
<protein>
    <submittedName>
        <fullName evidence="3">SERPIN domain-containing protein</fullName>
    </submittedName>
</protein>
<dbReference type="Proteomes" id="UP000492821">
    <property type="component" value="Unassembled WGS sequence"/>
</dbReference>
<dbReference type="PANTHER" id="PTHR21523:SF38">
    <property type="entry name" value="MLT-TEN (MLT-10) RELATED"/>
    <property type="match status" value="1"/>
</dbReference>
<keyword evidence="2" id="KW-1185">Reference proteome</keyword>
<feature type="chain" id="PRO_5028855862" evidence="1">
    <location>
        <begin position="25"/>
        <end position="604"/>
    </location>
</feature>
<proteinExistence type="predicted"/>
<reference evidence="3" key="2">
    <citation type="submission" date="2020-10" db="UniProtKB">
        <authorList>
            <consortium name="WormBaseParasite"/>
        </authorList>
    </citation>
    <scope>IDENTIFICATION</scope>
</reference>
<name>A0A7E4ZXH9_PANRE</name>
<evidence type="ECO:0000313" key="2">
    <source>
        <dbReference type="Proteomes" id="UP000492821"/>
    </source>
</evidence>
<sequence length="604" mass="69468">MRFLESLLYYHILATALLMSVCLGATTTSTTSFPSVKKMHYSFDMKNVNMYLHRTAFMALMKAKAKSIINSPGFPTLEKLVFLQCQRDAKSPVEFARCVVALFKVRDSMEANPKWSSYNQEDEINQRPLQLLKDFLTPKFRYLADLNKLRSYTVMLNKCKTYMERVNTDNNNYIRRKRAPVNYELVENAQTRQPLDEFENIMNKISQTKLLSPRILSFWPGSRKPHLMSPNLLSFEKDGAFSIPEIMNVLSVNDHDKRELLELLLLISGAGRKLSKIMNEISPQMDELKEKVYPAILKMEELERNFGRVKRSLSKSQQADMREIGYAFLNPDQRRLIYGSSLFESAGIEESNHLPTEKADLDLKLENDIRELARLEMDSHVKRRRKREDLEESEEEDPWPHWNVLRPWAFTNRVHEGVILEAIILSPHAFFVELNVSMFFVTEILSPRAFQPSFLSPAALLSRILSPLAFGVEILSPRFLAAYILSPEAFTAEILSPQFLEAHILSPTTFLVQVLSPNIIGPRVGSPESHSILILSPNILSPRVLSQERAMIEILSPHILGGEETEEEEESNLHNENELPEEHKYHRHSLGIHVHPGHEFGIFP</sequence>